<accession>A0A8S5S5R8</accession>
<evidence type="ECO:0000313" key="1">
    <source>
        <dbReference type="EMBL" id="DAF46289.1"/>
    </source>
</evidence>
<protein>
    <submittedName>
        <fullName evidence="1">Uncharacterized protein</fullName>
    </submittedName>
</protein>
<organism evidence="1">
    <name type="scientific">Siphoviridae sp. ctzCL6</name>
    <dbReference type="NCBI Taxonomy" id="2827978"/>
    <lineage>
        <taxon>Viruses</taxon>
        <taxon>Duplodnaviria</taxon>
        <taxon>Heunggongvirae</taxon>
        <taxon>Uroviricota</taxon>
        <taxon>Caudoviricetes</taxon>
    </lineage>
</organism>
<name>A0A8S5S5R8_9CAUD</name>
<proteinExistence type="predicted"/>
<dbReference type="EMBL" id="BK032534">
    <property type="protein sequence ID" value="DAF46289.1"/>
    <property type="molecule type" value="Genomic_DNA"/>
</dbReference>
<reference evidence="1" key="1">
    <citation type="journal article" date="2021" name="Proc. Natl. Acad. Sci. U.S.A.">
        <title>A Catalog of Tens of Thousands of Viruses from Human Metagenomes Reveals Hidden Associations with Chronic Diseases.</title>
        <authorList>
            <person name="Tisza M.J."/>
            <person name="Buck C.B."/>
        </authorList>
    </citation>
    <scope>NUCLEOTIDE SEQUENCE</scope>
    <source>
        <strain evidence="1">CtzCL6</strain>
    </source>
</reference>
<sequence length="41" mass="4379">MSQCLSFHGLNVTVICLKKSGTSKLPRIDSTTVLNLSSVSI</sequence>